<keyword evidence="3" id="KW-1003">Cell membrane</keyword>
<keyword evidence="4 7" id="KW-0812">Transmembrane</keyword>
<protein>
    <submittedName>
        <fullName evidence="9">NitT/TauT family transport system permease protein</fullName>
    </submittedName>
</protein>
<evidence type="ECO:0000256" key="1">
    <source>
        <dbReference type="ARBA" id="ARBA00004651"/>
    </source>
</evidence>
<name>A0A1I2B6D2_9BACL</name>
<dbReference type="Proteomes" id="UP000198855">
    <property type="component" value="Unassembled WGS sequence"/>
</dbReference>
<evidence type="ECO:0000313" key="10">
    <source>
        <dbReference type="Proteomes" id="UP000198855"/>
    </source>
</evidence>
<dbReference type="CDD" id="cd06261">
    <property type="entry name" value="TM_PBP2"/>
    <property type="match status" value="1"/>
</dbReference>
<evidence type="ECO:0000259" key="8">
    <source>
        <dbReference type="PROSITE" id="PS50928"/>
    </source>
</evidence>
<dbReference type="Gene3D" id="1.10.3720.10">
    <property type="entry name" value="MetI-like"/>
    <property type="match status" value="1"/>
</dbReference>
<dbReference type="OrthoDB" id="9804353at2"/>
<feature type="transmembrane region" description="Helical" evidence="7">
    <location>
        <begin position="27"/>
        <end position="44"/>
    </location>
</feature>
<comment type="similarity">
    <text evidence="7">Belongs to the binding-protein-dependent transport system permease family.</text>
</comment>
<dbReference type="FunFam" id="1.10.3720.10:FF:000003">
    <property type="entry name" value="Aliphatic sulfonate ABC transporter permease"/>
    <property type="match status" value="1"/>
</dbReference>
<evidence type="ECO:0000256" key="5">
    <source>
        <dbReference type="ARBA" id="ARBA00022989"/>
    </source>
</evidence>
<feature type="transmembrane region" description="Helical" evidence="7">
    <location>
        <begin position="119"/>
        <end position="138"/>
    </location>
</feature>
<dbReference type="AlphaFoldDB" id="A0A1I2B6D2"/>
<dbReference type="EMBL" id="FOMT01000003">
    <property type="protein sequence ID" value="SFE51646.1"/>
    <property type="molecule type" value="Genomic_DNA"/>
</dbReference>
<evidence type="ECO:0000256" key="6">
    <source>
        <dbReference type="ARBA" id="ARBA00023136"/>
    </source>
</evidence>
<keyword evidence="5 7" id="KW-1133">Transmembrane helix</keyword>
<gene>
    <name evidence="9" type="ORF">SAMN05216378_3389</name>
</gene>
<evidence type="ECO:0000256" key="4">
    <source>
        <dbReference type="ARBA" id="ARBA00022692"/>
    </source>
</evidence>
<dbReference type="PANTHER" id="PTHR30151:SF0">
    <property type="entry name" value="ABC TRANSPORTER PERMEASE PROTEIN MJ0413-RELATED"/>
    <property type="match status" value="1"/>
</dbReference>
<feature type="transmembrane region" description="Helical" evidence="7">
    <location>
        <begin position="64"/>
        <end position="82"/>
    </location>
</feature>
<dbReference type="PANTHER" id="PTHR30151">
    <property type="entry name" value="ALKANE SULFONATE ABC TRANSPORTER-RELATED, MEMBRANE SUBUNIT"/>
    <property type="match status" value="1"/>
</dbReference>
<comment type="subcellular location">
    <subcellularLocation>
        <location evidence="1 7">Cell membrane</location>
        <topology evidence="1 7">Multi-pass membrane protein</topology>
    </subcellularLocation>
</comment>
<evidence type="ECO:0000256" key="7">
    <source>
        <dbReference type="RuleBase" id="RU363032"/>
    </source>
</evidence>
<accession>A0A1I2B6D2</accession>
<keyword evidence="2 7" id="KW-0813">Transport</keyword>
<proteinExistence type="inferred from homology"/>
<organism evidence="9 10">
    <name type="scientific">Paenibacillus catalpae</name>
    <dbReference type="NCBI Taxonomy" id="1045775"/>
    <lineage>
        <taxon>Bacteria</taxon>
        <taxon>Bacillati</taxon>
        <taxon>Bacillota</taxon>
        <taxon>Bacilli</taxon>
        <taxon>Bacillales</taxon>
        <taxon>Paenibacillaceae</taxon>
        <taxon>Paenibacillus</taxon>
    </lineage>
</organism>
<feature type="transmembrane region" description="Helical" evidence="7">
    <location>
        <begin position="89"/>
        <end position="107"/>
    </location>
</feature>
<dbReference type="GO" id="GO:0005886">
    <property type="term" value="C:plasma membrane"/>
    <property type="evidence" value="ECO:0007669"/>
    <property type="project" value="UniProtKB-SubCell"/>
</dbReference>
<feature type="transmembrane region" description="Helical" evidence="7">
    <location>
        <begin position="184"/>
        <end position="201"/>
    </location>
</feature>
<dbReference type="STRING" id="1045775.SAMN05216378_3389"/>
<dbReference type="GO" id="GO:0042918">
    <property type="term" value="P:alkanesulfonate transmembrane transport"/>
    <property type="evidence" value="ECO:0007669"/>
    <property type="project" value="UniProtKB-ARBA"/>
</dbReference>
<dbReference type="PROSITE" id="PS50928">
    <property type="entry name" value="ABC_TM1"/>
    <property type="match status" value="1"/>
</dbReference>
<evidence type="ECO:0000256" key="3">
    <source>
        <dbReference type="ARBA" id="ARBA00022475"/>
    </source>
</evidence>
<feature type="transmembrane region" description="Helical" evidence="7">
    <location>
        <begin position="240"/>
        <end position="261"/>
    </location>
</feature>
<dbReference type="SUPFAM" id="SSF161098">
    <property type="entry name" value="MetI-like"/>
    <property type="match status" value="1"/>
</dbReference>
<dbReference type="Pfam" id="PF00528">
    <property type="entry name" value="BPD_transp_1"/>
    <property type="match status" value="1"/>
</dbReference>
<dbReference type="InterPro" id="IPR035906">
    <property type="entry name" value="MetI-like_sf"/>
</dbReference>
<feature type="domain" description="ABC transmembrane type-1" evidence="8">
    <location>
        <begin position="78"/>
        <end position="262"/>
    </location>
</feature>
<evidence type="ECO:0000256" key="2">
    <source>
        <dbReference type="ARBA" id="ARBA00022448"/>
    </source>
</evidence>
<feature type="transmembrane region" description="Helical" evidence="7">
    <location>
        <begin position="145"/>
        <end position="164"/>
    </location>
</feature>
<reference evidence="10" key="1">
    <citation type="submission" date="2016-10" db="EMBL/GenBank/DDBJ databases">
        <authorList>
            <person name="Varghese N."/>
            <person name="Submissions S."/>
        </authorList>
    </citation>
    <scope>NUCLEOTIDE SEQUENCE [LARGE SCALE GENOMIC DNA]</scope>
    <source>
        <strain evidence="10">CGMCC 1.10784</strain>
    </source>
</reference>
<evidence type="ECO:0000313" key="9">
    <source>
        <dbReference type="EMBL" id="SFE51646.1"/>
    </source>
</evidence>
<dbReference type="InterPro" id="IPR000515">
    <property type="entry name" value="MetI-like"/>
</dbReference>
<feature type="transmembrane region" description="Helical" evidence="7">
    <location>
        <begin position="208"/>
        <end position="228"/>
    </location>
</feature>
<keyword evidence="10" id="KW-1185">Reference proteome</keyword>
<sequence>MENVKAVPRPLPSRRIRINLSLNIRKLFKQSIVLVLLAVVWQFAPLTGVADPAFLPPFSDVIQALWNLILSGELFHHFAASMVRSLSGFALALLVAIPLGLTIGWYPLARELLNPVMELFRNTAALALLPVFMLILGIGETSKIAIVLFACTWPILLNTIAAVGNVDPLLIKSARSMNISSFKLFIKVILPASVPTIFTGIRMAGTGAILVLIAAEMVGAKEGLGYLITYSQYNFEIPEMFAGILTIALLGLLINQGLSMIERKLSRWKQQVNG</sequence>
<keyword evidence="6 7" id="KW-0472">Membrane</keyword>